<feature type="compositionally biased region" description="Polar residues" evidence="1">
    <location>
        <begin position="319"/>
        <end position="331"/>
    </location>
</feature>
<protein>
    <submittedName>
        <fullName evidence="2">Uncharacterized protein</fullName>
    </submittedName>
</protein>
<sequence>MAPHRTNYDSDEEIGYVPLPDISSRQLDQLTELLYMDPGVNIAMPDKNWLLDQRAGVAKLDKSNRRSTKLLDRLSAKIESLSYRLGADGVPTACLCSAHYTLHPKLIRRLMLLIIAECTEHIQVLRVWRQRIAYPNAIIAWLDRVDAVTGLWVGRQAFNATFGYERVSPTNLIVRSKCEACIMSVIGGRPQVLGDLRAALTTRRDRHVDRGDKNPRLLRLVESWISHYHADSRRAIYTGSAEISEELSTLLDTIKVLRVERPGSQTSQSSYRSGYRGPSRVYSENSRLDCVHDLVTSDGQPPRPRYSNDSQENRRSFVHSESSHTSAPIQVNEQNWMDEDVDFQASLWMDCQMQQQGLTVDERRQLFEDDMHPAFSDYAESVVGMSMNDRLQRENVPEQDKRASNATAKRQSVVSNRLGRTASVYSNPSAVPPPLSFGGEPGPPDASRSNGPAESESVSLGRGHSPLDTPRDNSSPETPRGNSPAESEWVPVSVYSPPPSLAGIEPPHRHTFQPNSGDDWESVTSTYAEQQAHIEFCQKYGFKIDLSQETEETPATPRPPRAGSRRASATPSIAASSVYSSRPGFRRSQTNVGSVPPSPAGDSIRRGHRSSRMPTRCRPGKSMWDQIKEHRQRIMEEDEDDGGWV</sequence>
<feature type="compositionally biased region" description="Polar residues" evidence="1">
    <location>
        <begin position="472"/>
        <end position="485"/>
    </location>
</feature>
<accession>A0A9P5E0J9</accession>
<feature type="compositionally biased region" description="Polar residues" evidence="1">
    <location>
        <begin position="447"/>
        <end position="458"/>
    </location>
</feature>
<organism evidence="2 3">
    <name type="scientific">Fusarium beomiforme</name>
    <dbReference type="NCBI Taxonomy" id="44412"/>
    <lineage>
        <taxon>Eukaryota</taxon>
        <taxon>Fungi</taxon>
        <taxon>Dikarya</taxon>
        <taxon>Ascomycota</taxon>
        <taxon>Pezizomycotina</taxon>
        <taxon>Sordariomycetes</taxon>
        <taxon>Hypocreomycetidae</taxon>
        <taxon>Hypocreales</taxon>
        <taxon>Nectriaceae</taxon>
        <taxon>Fusarium</taxon>
        <taxon>Fusarium burgessii species complex</taxon>
    </lineage>
</organism>
<feature type="compositionally biased region" description="Polar residues" evidence="1">
    <location>
        <begin position="404"/>
        <end position="415"/>
    </location>
</feature>
<feature type="compositionally biased region" description="Low complexity" evidence="1">
    <location>
        <begin position="561"/>
        <end position="572"/>
    </location>
</feature>
<comment type="caution">
    <text evidence="2">The sequence shown here is derived from an EMBL/GenBank/DDBJ whole genome shotgun (WGS) entry which is preliminary data.</text>
</comment>
<feature type="compositionally biased region" description="Low complexity" evidence="1">
    <location>
        <begin position="262"/>
        <end position="283"/>
    </location>
</feature>
<feature type="region of interest" description="Disordered" evidence="1">
    <location>
        <begin position="262"/>
        <end position="331"/>
    </location>
</feature>
<feature type="region of interest" description="Disordered" evidence="1">
    <location>
        <begin position="545"/>
        <end position="625"/>
    </location>
</feature>
<name>A0A9P5E0J9_9HYPO</name>
<dbReference type="AlphaFoldDB" id="A0A9P5E0J9"/>
<reference evidence="2" key="2">
    <citation type="submission" date="2020-02" db="EMBL/GenBank/DDBJ databases">
        <title>Identification and distribution of gene clusters putatively required for synthesis of sphingolipid metabolism inhibitors in phylogenetically diverse species of the filamentous fungus Fusarium.</title>
        <authorList>
            <person name="Kim H.-S."/>
            <person name="Busman M."/>
            <person name="Brown D.W."/>
            <person name="Divon H."/>
            <person name="Uhlig S."/>
            <person name="Proctor R.H."/>
        </authorList>
    </citation>
    <scope>NUCLEOTIDE SEQUENCE</scope>
    <source>
        <strain evidence="2">NRRL 25174</strain>
    </source>
</reference>
<reference evidence="2" key="1">
    <citation type="journal article" date="2017" name="Mycologia">
        <title>Fusarium algeriense, sp. nov., a novel toxigenic crown rot pathogen of durum wheat from Algeria is nested in the Fusarium burgessii species complex.</title>
        <authorList>
            <person name="Laraba I."/>
            <person name="Keddad A."/>
            <person name="Boureghda H."/>
            <person name="Abdallah N."/>
            <person name="Vaughan M.M."/>
            <person name="Proctor R.H."/>
            <person name="Busman M."/>
            <person name="O'Donnell K."/>
        </authorList>
    </citation>
    <scope>NUCLEOTIDE SEQUENCE</scope>
    <source>
        <strain evidence="2">NRRL 25174</strain>
    </source>
</reference>
<dbReference type="EMBL" id="PVQB02000152">
    <property type="protein sequence ID" value="KAF4342235.1"/>
    <property type="molecule type" value="Genomic_DNA"/>
</dbReference>
<feature type="compositionally biased region" description="Basic and acidic residues" evidence="1">
    <location>
        <begin position="393"/>
        <end position="403"/>
    </location>
</feature>
<evidence type="ECO:0000313" key="3">
    <source>
        <dbReference type="Proteomes" id="UP000730481"/>
    </source>
</evidence>
<evidence type="ECO:0000256" key="1">
    <source>
        <dbReference type="SAM" id="MobiDB-lite"/>
    </source>
</evidence>
<gene>
    <name evidence="2" type="ORF">FBEOM_3817</name>
</gene>
<evidence type="ECO:0000313" key="2">
    <source>
        <dbReference type="EMBL" id="KAF4342235.1"/>
    </source>
</evidence>
<proteinExistence type="predicted"/>
<dbReference type="OrthoDB" id="3786931at2759"/>
<feature type="compositionally biased region" description="Polar residues" evidence="1">
    <location>
        <begin position="512"/>
        <end position="526"/>
    </location>
</feature>
<keyword evidence="3" id="KW-1185">Reference proteome</keyword>
<dbReference type="Proteomes" id="UP000730481">
    <property type="component" value="Unassembled WGS sequence"/>
</dbReference>
<feature type="region of interest" description="Disordered" evidence="1">
    <location>
        <begin position="393"/>
        <end position="526"/>
    </location>
</feature>